<evidence type="ECO:0000259" key="2">
    <source>
        <dbReference type="PROSITE" id="PS51194"/>
    </source>
</evidence>
<sequence length="260" mass="29985">MSYSDYHSFRFKLNRTMIVQRRYNKVYSEQFPGPTLYMAQRETQLLSEPQAIENTRNKADRGPNRCLNQNHIHPFMKDIELLTRIPIESIISEIGQVLVMTPQILLNALRHSFVKLETIKILLFDECHHARGRHPYACIMTEFFHRQVEPNNLQLPRILGMTASPINTKEYTAGSNTCFSLQSMMVQNKIVEEFRTGTVNVIVATSVLEEGLHVQSCNLVVRFDTSATVCSFIQSRGRARMQNSEFLLLVKVATILHLRD</sequence>
<evidence type="ECO:0000259" key="1">
    <source>
        <dbReference type="PROSITE" id="PS51192"/>
    </source>
</evidence>
<organism evidence="3 4">
    <name type="scientific">Heracleum sosnowskyi</name>
    <dbReference type="NCBI Taxonomy" id="360622"/>
    <lineage>
        <taxon>Eukaryota</taxon>
        <taxon>Viridiplantae</taxon>
        <taxon>Streptophyta</taxon>
        <taxon>Embryophyta</taxon>
        <taxon>Tracheophyta</taxon>
        <taxon>Spermatophyta</taxon>
        <taxon>Magnoliopsida</taxon>
        <taxon>eudicotyledons</taxon>
        <taxon>Gunneridae</taxon>
        <taxon>Pentapetalae</taxon>
        <taxon>asterids</taxon>
        <taxon>campanulids</taxon>
        <taxon>Apiales</taxon>
        <taxon>Apiaceae</taxon>
        <taxon>Apioideae</taxon>
        <taxon>apioid superclade</taxon>
        <taxon>Tordylieae</taxon>
        <taxon>Tordyliinae</taxon>
        <taxon>Heracleum</taxon>
    </lineage>
</organism>
<dbReference type="PANTHER" id="PTHR14074">
    <property type="entry name" value="HELICASE WITH DEATH DOMAIN-RELATED"/>
    <property type="match status" value="1"/>
</dbReference>
<dbReference type="PANTHER" id="PTHR14074:SF16">
    <property type="entry name" value="ANTIVIRAL INNATE IMMUNE RESPONSE RECEPTOR RIG-I"/>
    <property type="match status" value="1"/>
</dbReference>
<feature type="domain" description="Helicase ATP-binding" evidence="1">
    <location>
        <begin position="63"/>
        <end position="183"/>
    </location>
</feature>
<dbReference type="GO" id="GO:0003677">
    <property type="term" value="F:DNA binding"/>
    <property type="evidence" value="ECO:0007669"/>
    <property type="project" value="InterPro"/>
</dbReference>
<dbReference type="GO" id="GO:0016787">
    <property type="term" value="F:hydrolase activity"/>
    <property type="evidence" value="ECO:0007669"/>
    <property type="project" value="InterPro"/>
</dbReference>
<evidence type="ECO:0000313" key="4">
    <source>
        <dbReference type="Proteomes" id="UP001237642"/>
    </source>
</evidence>
<accession>A0AAD8H6U4</accession>
<dbReference type="InterPro" id="IPR001650">
    <property type="entry name" value="Helicase_C-like"/>
</dbReference>
<dbReference type="SMART" id="SM00490">
    <property type="entry name" value="HELICc"/>
    <property type="match status" value="1"/>
</dbReference>
<dbReference type="EMBL" id="JAUIZM010000010">
    <property type="protein sequence ID" value="KAK1360670.1"/>
    <property type="molecule type" value="Genomic_DNA"/>
</dbReference>
<dbReference type="Gene3D" id="3.40.50.300">
    <property type="entry name" value="P-loop containing nucleotide triphosphate hydrolases"/>
    <property type="match status" value="2"/>
</dbReference>
<dbReference type="GO" id="GO:0005737">
    <property type="term" value="C:cytoplasm"/>
    <property type="evidence" value="ECO:0007669"/>
    <property type="project" value="TreeGrafter"/>
</dbReference>
<dbReference type="GO" id="GO:0005524">
    <property type="term" value="F:ATP binding"/>
    <property type="evidence" value="ECO:0007669"/>
    <property type="project" value="InterPro"/>
</dbReference>
<keyword evidence="4" id="KW-1185">Reference proteome</keyword>
<comment type="caution">
    <text evidence="3">The sequence shown here is derived from an EMBL/GenBank/DDBJ whole genome shotgun (WGS) entry which is preliminary data.</text>
</comment>
<name>A0AAD8H6U4_9APIA</name>
<dbReference type="InterPro" id="IPR014001">
    <property type="entry name" value="Helicase_ATP-bd"/>
</dbReference>
<dbReference type="PROSITE" id="PS51194">
    <property type="entry name" value="HELICASE_CTER"/>
    <property type="match status" value="1"/>
</dbReference>
<protein>
    <submittedName>
        <fullName evidence="3">Uncharacterized protein</fullName>
    </submittedName>
</protein>
<reference evidence="3" key="1">
    <citation type="submission" date="2023-02" db="EMBL/GenBank/DDBJ databases">
        <title>Genome of toxic invasive species Heracleum sosnowskyi carries increased number of genes despite the absence of recent whole-genome duplications.</title>
        <authorList>
            <person name="Schelkunov M."/>
            <person name="Shtratnikova V."/>
            <person name="Makarenko M."/>
            <person name="Klepikova A."/>
            <person name="Omelchenko D."/>
            <person name="Novikova G."/>
            <person name="Obukhova E."/>
            <person name="Bogdanov V."/>
            <person name="Penin A."/>
            <person name="Logacheva M."/>
        </authorList>
    </citation>
    <scope>NUCLEOTIDE SEQUENCE</scope>
    <source>
        <strain evidence="3">Hsosn_3</strain>
        <tissue evidence="3">Leaf</tissue>
    </source>
</reference>
<dbReference type="Pfam" id="PF04851">
    <property type="entry name" value="ResIII"/>
    <property type="match status" value="1"/>
</dbReference>
<reference evidence="3" key="2">
    <citation type="submission" date="2023-05" db="EMBL/GenBank/DDBJ databases">
        <authorList>
            <person name="Schelkunov M.I."/>
        </authorList>
    </citation>
    <scope>NUCLEOTIDE SEQUENCE</scope>
    <source>
        <strain evidence="3">Hsosn_3</strain>
        <tissue evidence="3">Leaf</tissue>
    </source>
</reference>
<dbReference type="AlphaFoldDB" id="A0AAD8H6U4"/>
<dbReference type="PROSITE" id="PS51192">
    <property type="entry name" value="HELICASE_ATP_BIND_1"/>
    <property type="match status" value="1"/>
</dbReference>
<dbReference type="InterPro" id="IPR006935">
    <property type="entry name" value="Helicase/UvrB_N"/>
</dbReference>
<dbReference type="Proteomes" id="UP001237642">
    <property type="component" value="Unassembled WGS sequence"/>
</dbReference>
<gene>
    <name evidence="3" type="ORF">POM88_045144</name>
</gene>
<dbReference type="SUPFAM" id="SSF52540">
    <property type="entry name" value="P-loop containing nucleoside triphosphate hydrolases"/>
    <property type="match status" value="1"/>
</dbReference>
<evidence type="ECO:0000313" key="3">
    <source>
        <dbReference type="EMBL" id="KAK1360670.1"/>
    </source>
</evidence>
<dbReference type="Pfam" id="PF00271">
    <property type="entry name" value="Helicase_C"/>
    <property type="match status" value="1"/>
</dbReference>
<dbReference type="InterPro" id="IPR051363">
    <property type="entry name" value="RLR_Helicase"/>
</dbReference>
<feature type="domain" description="Helicase C-terminal" evidence="2">
    <location>
        <begin position="108"/>
        <end position="260"/>
    </location>
</feature>
<proteinExistence type="predicted"/>
<dbReference type="InterPro" id="IPR027417">
    <property type="entry name" value="P-loop_NTPase"/>
</dbReference>